<evidence type="ECO:0000256" key="8">
    <source>
        <dbReference type="ARBA" id="ARBA00029924"/>
    </source>
</evidence>
<dbReference type="Pfam" id="PF01192">
    <property type="entry name" value="RNA_pol_Rpb6"/>
    <property type="match status" value="1"/>
</dbReference>
<comment type="subunit">
    <text evidence="11">The RNAP catalytic core consists of 2 alpha, 1 beta, 1 beta' and 1 omega subunit. When a sigma factor is associated with the core the holoenzyme is formed, which can initiate transcription.</text>
</comment>
<keyword evidence="14" id="KW-1185">Reference proteome</keyword>
<dbReference type="STRING" id="1307763.L21SP4_01411"/>
<feature type="region of interest" description="Disordered" evidence="12">
    <location>
        <begin position="66"/>
        <end position="88"/>
    </location>
</feature>
<dbReference type="KEGG" id="vbl:L21SP4_01411"/>
<evidence type="ECO:0000256" key="4">
    <source>
        <dbReference type="ARBA" id="ARBA00022478"/>
    </source>
</evidence>
<dbReference type="OrthoDB" id="198104at2"/>
<comment type="function">
    <text evidence="11">Promotes RNA polymerase assembly. Latches the N- and C-terminal regions of the beta' subunit thereby facilitating its interaction with the beta and alpha subunits.</text>
</comment>
<evidence type="ECO:0000313" key="14">
    <source>
        <dbReference type="Proteomes" id="UP000035268"/>
    </source>
</evidence>
<dbReference type="EMBL" id="CP010904">
    <property type="protein sequence ID" value="AKJ64658.1"/>
    <property type="molecule type" value="Genomic_DNA"/>
</dbReference>
<evidence type="ECO:0000256" key="7">
    <source>
        <dbReference type="ARBA" id="ARBA00023163"/>
    </source>
</evidence>
<evidence type="ECO:0000256" key="12">
    <source>
        <dbReference type="SAM" id="MobiDB-lite"/>
    </source>
</evidence>
<keyword evidence="4 11" id="KW-0240">DNA-directed RNA polymerase</keyword>
<evidence type="ECO:0000256" key="1">
    <source>
        <dbReference type="ARBA" id="ARBA00006711"/>
    </source>
</evidence>
<dbReference type="GO" id="GO:0003677">
    <property type="term" value="F:DNA binding"/>
    <property type="evidence" value="ECO:0007669"/>
    <property type="project" value="UniProtKB-UniRule"/>
</dbReference>
<dbReference type="NCBIfam" id="TIGR00690">
    <property type="entry name" value="rpoZ"/>
    <property type="match status" value="1"/>
</dbReference>
<dbReference type="HAMAP" id="MF_00366">
    <property type="entry name" value="RNApol_bact_RpoZ"/>
    <property type="match status" value="1"/>
</dbReference>
<dbReference type="RefSeq" id="WP_052881965.1">
    <property type="nucleotide sequence ID" value="NZ_CP010904.1"/>
</dbReference>
<dbReference type="GO" id="GO:0003899">
    <property type="term" value="F:DNA-directed RNA polymerase activity"/>
    <property type="evidence" value="ECO:0007669"/>
    <property type="project" value="UniProtKB-UniRule"/>
</dbReference>
<name>A0A0G3EEB1_9BACT</name>
<proteinExistence type="inferred from homology"/>
<dbReference type="InterPro" id="IPR006110">
    <property type="entry name" value="Pol_omega/Rpo6/RPB6"/>
</dbReference>
<evidence type="ECO:0000256" key="9">
    <source>
        <dbReference type="ARBA" id="ARBA00030998"/>
    </source>
</evidence>
<evidence type="ECO:0000313" key="13">
    <source>
        <dbReference type="EMBL" id="AKJ64658.1"/>
    </source>
</evidence>
<protein>
    <recommendedName>
        <fullName evidence="3 11">DNA-directed RNA polymerase subunit omega</fullName>
        <shortName evidence="11">RNAP omega subunit</shortName>
        <ecNumber evidence="2 11">2.7.7.6</ecNumber>
    </recommendedName>
    <alternativeName>
        <fullName evidence="9 11">RNA polymerase omega subunit</fullName>
    </alternativeName>
    <alternativeName>
        <fullName evidence="8 11">Transcriptase subunit omega</fullName>
    </alternativeName>
</protein>
<keyword evidence="7 11" id="KW-0804">Transcription</keyword>
<keyword evidence="5 11" id="KW-0808">Transferase</keyword>
<evidence type="ECO:0000256" key="2">
    <source>
        <dbReference type="ARBA" id="ARBA00012418"/>
    </source>
</evidence>
<dbReference type="GO" id="GO:0000428">
    <property type="term" value="C:DNA-directed RNA polymerase complex"/>
    <property type="evidence" value="ECO:0007669"/>
    <property type="project" value="UniProtKB-KW"/>
</dbReference>
<evidence type="ECO:0000256" key="11">
    <source>
        <dbReference type="HAMAP-Rule" id="MF_00366"/>
    </source>
</evidence>
<evidence type="ECO:0000256" key="10">
    <source>
        <dbReference type="ARBA" id="ARBA00048552"/>
    </source>
</evidence>
<organism evidence="13 14">
    <name type="scientific">Kiritimatiella glycovorans</name>
    <dbReference type="NCBI Taxonomy" id="1307763"/>
    <lineage>
        <taxon>Bacteria</taxon>
        <taxon>Pseudomonadati</taxon>
        <taxon>Kiritimatiellota</taxon>
        <taxon>Kiritimatiellia</taxon>
        <taxon>Kiritimatiellales</taxon>
        <taxon>Kiritimatiellaceae</taxon>
        <taxon>Kiritimatiella</taxon>
    </lineage>
</organism>
<dbReference type="Gene3D" id="3.90.940.10">
    <property type="match status" value="1"/>
</dbReference>
<dbReference type="Proteomes" id="UP000035268">
    <property type="component" value="Chromosome"/>
</dbReference>
<dbReference type="AlphaFoldDB" id="A0A0G3EEB1"/>
<keyword evidence="6 11" id="KW-0548">Nucleotidyltransferase</keyword>
<reference evidence="13 14" key="2">
    <citation type="journal article" date="2016" name="ISME J.">
        <title>Characterization of the first cultured representative of Verrucomicrobia subdivision 5 indicates the proposal of a novel phylum.</title>
        <authorList>
            <person name="Spring S."/>
            <person name="Bunk B."/>
            <person name="Sproer C."/>
            <person name="Schumann P."/>
            <person name="Rohde M."/>
            <person name="Tindall B.J."/>
            <person name="Klenk H.P."/>
        </authorList>
    </citation>
    <scope>NUCLEOTIDE SEQUENCE [LARGE SCALE GENOMIC DNA]</scope>
    <source>
        <strain evidence="13 14">L21-Fru-AB</strain>
    </source>
</reference>
<gene>
    <name evidence="11" type="primary">rpoZ</name>
    <name evidence="13" type="ORF">L21SP4_01411</name>
</gene>
<dbReference type="GO" id="GO:0006351">
    <property type="term" value="P:DNA-templated transcription"/>
    <property type="evidence" value="ECO:0007669"/>
    <property type="project" value="UniProtKB-UniRule"/>
</dbReference>
<accession>A0A0G3EEB1</accession>
<dbReference type="SUPFAM" id="SSF63562">
    <property type="entry name" value="RPB6/omega subunit-like"/>
    <property type="match status" value="1"/>
</dbReference>
<reference evidence="14" key="1">
    <citation type="submission" date="2015-02" db="EMBL/GenBank/DDBJ databases">
        <title>Description and complete genome sequence of the first cultured representative of the subdivision 5 of the Verrucomicrobia phylum.</title>
        <authorList>
            <person name="Spring S."/>
            <person name="Bunk B."/>
            <person name="Sproer C."/>
            <person name="Klenk H.-P."/>
        </authorList>
    </citation>
    <scope>NUCLEOTIDE SEQUENCE [LARGE SCALE GENOMIC DNA]</scope>
    <source>
        <strain evidence="14">L21-Fru-AB</strain>
    </source>
</reference>
<feature type="compositionally biased region" description="Basic and acidic residues" evidence="12">
    <location>
        <begin position="79"/>
        <end position="88"/>
    </location>
</feature>
<dbReference type="InterPro" id="IPR036161">
    <property type="entry name" value="RPB6/omega-like_sf"/>
</dbReference>
<sequence>MNSRYLEQARERVDNEEILVNLVARRVRQLHRGARPMVKPDSALMEADDVALKEIAEGLLAAEMTLAPEGEPELAGEEESSHEPKITL</sequence>
<comment type="catalytic activity">
    <reaction evidence="10 11">
        <text>RNA(n) + a ribonucleoside 5'-triphosphate = RNA(n+1) + diphosphate</text>
        <dbReference type="Rhea" id="RHEA:21248"/>
        <dbReference type="Rhea" id="RHEA-COMP:14527"/>
        <dbReference type="Rhea" id="RHEA-COMP:17342"/>
        <dbReference type="ChEBI" id="CHEBI:33019"/>
        <dbReference type="ChEBI" id="CHEBI:61557"/>
        <dbReference type="ChEBI" id="CHEBI:140395"/>
        <dbReference type="EC" id="2.7.7.6"/>
    </reaction>
</comment>
<dbReference type="InterPro" id="IPR003716">
    <property type="entry name" value="DNA-dir_RNA_pol_omega"/>
</dbReference>
<dbReference type="EC" id="2.7.7.6" evidence="2 11"/>
<evidence type="ECO:0000256" key="6">
    <source>
        <dbReference type="ARBA" id="ARBA00022695"/>
    </source>
</evidence>
<evidence type="ECO:0000256" key="3">
    <source>
        <dbReference type="ARBA" id="ARBA00013725"/>
    </source>
</evidence>
<comment type="similarity">
    <text evidence="1 11">Belongs to the RNA polymerase subunit omega family.</text>
</comment>
<evidence type="ECO:0000256" key="5">
    <source>
        <dbReference type="ARBA" id="ARBA00022679"/>
    </source>
</evidence>